<protein>
    <submittedName>
        <fullName evidence="4">Endo/exonuclease/phosphatase domain-containing protein</fullName>
    </submittedName>
</protein>
<organism evidence="3 4">
    <name type="scientific">Heligmosomoides polygyrus</name>
    <name type="common">Parasitic roundworm</name>
    <dbReference type="NCBI Taxonomy" id="6339"/>
    <lineage>
        <taxon>Eukaryota</taxon>
        <taxon>Metazoa</taxon>
        <taxon>Ecdysozoa</taxon>
        <taxon>Nematoda</taxon>
        <taxon>Chromadorea</taxon>
        <taxon>Rhabditida</taxon>
        <taxon>Rhabditina</taxon>
        <taxon>Rhabditomorpha</taxon>
        <taxon>Strongyloidea</taxon>
        <taxon>Heligmosomidae</taxon>
        <taxon>Heligmosomoides</taxon>
    </lineage>
</organism>
<dbReference type="PANTHER" id="PTHR23227:SF67">
    <property type="entry name" value="CRANIOFACIAL DEVELOPMENT PROTEIN 2-LIKE"/>
    <property type="match status" value="1"/>
</dbReference>
<dbReference type="WBParaSite" id="HPBE_0001117701-mRNA-1">
    <property type="protein sequence ID" value="HPBE_0001117701-mRNA-1"/>
    <property type="gene ID" value="HPBE_0001117701"/>
</dbReference>
<reference evidence="2 3" key="1">
    <citation type="submission" date="2018-11" db="EMBL/GenBank/DDBJ databases">
        <authorList>
            <consortium name="Pathogen Informatics"/>
        </authorList>
    </citation>
    <scope>NUCLEOTIDE SEQUENCE [LARGE SCALE GENOMIC DNA]</scope>
</reference>
<dbReference type="Proteomes" id="UP000050761">
    <property type="component" value="Unassembled WGS sequence"/>
</dbReference>
<evidence type="ECO:0000313" key="3">
    <source>
        <dbReference type="Proteomes" id="UP000050761"/>
    </source>
</evidence>
<dbReference type="InterPro" id="IPR027124">
    <property type="entry name" value="Swc5/CFDP1/2"/>
</dbReference>
<sequence length="245" mass="27293">MKVQVSRDSATASAGSDAHSQNPASVESMRGSRMRGRHRGATELVRKSRNVSRTRVATLNVGTLTDRSCELVEALERRRVVFCAVQEDGGPLGRETRWSSTGCSCELVEALERRRVDFCAVQETRWACRRSRDIGRGFKAVLVEVPGPPVIIVAAKERLYHFFSAYSPKTGCSEQAKDEFWSLHNKKTAERRRGFGYGSRSADGERILDCAESLNLTIVNTVFRKRGSHLIYYSGGTKTQTTLSL</sequence>
<dbReference type="AlphaFoldDB" id="A0A183FT26"/>
<accession>A0A183FT26</accession>
<dbReference type="EMBL" id="UZAH01027009">
    <property type="protein sequence ID" value="VDO87707.1"/>
    <property type="molecule type" value="Genomic_DNA"/>
</dbReference>
<gene>
    <name evidence="2" type="ORF">HPBE_LOCUS11178</name>
</gene>
<evidence type="ECO:0000256" key="1">
    <source>
        <dbReference type="SAM" id="MobiDB-lite"/>
    </source>
</evidence>
<proteinExistence type="predicted"/>
<name>A0A183FT26_HELPZ</name>
<evidence type="ECO:0000313" key="2">
    <source>
        <dbReference type="EMBL" id="VDO87707.1"/>
    </source>
</evidence>
<keyword evidence="3" id="KW-1185">Reference proteome</keyword>
<accession>A0A3P7ZU27</accession>
<feature type="compositionally biased region" description="Polar residues" evidence="1">
    <location>
        <begin position="1"/>
        <end position="25"/>
    </location>
</feature>
<reference evidence="4" key="2">
    <citation type="submission" date="2019-09" db="UniProtKB">
        <authorList>
            <consortium name="WormBaseParasite"/>
        </authorList>
    </citation>
    <scope>IDENTIFICATION</scope>
</reference>
<feature type="region of interest" description="Disordered" evidence="1">
    <location>
        <begin position="1"/>
        <end position="42"/>
    </location>
</feature>
<dbReference type="PANTHER" id="PTHR23227">
    <property type="entry name" value="BUCENTAUR RELATED"/>
    <property type="match status" value="1"/>
</dbReference>
<evidence type="ECO:0000313" key="4">
    <source>
        <dbReference type="WBParaSite" id="HPBE_0001117701-mRNA-1"/>
    </source>
</evidence>